<keyword evidence="1" id="KW-0472">Membrane</keyword>
<accession>A0A1W1XF21</accession>
<protein>
    <submittedName>
        <fullName evidence="2">Uncharacterized protein</fullName>
    </submittedName>
</protein>
<keyword evidence="1" id="KW-1133">Transmembrane helix</keyword>
<feature type="transmembrane region" description="Helical" evidence="1">
    <location>
        <begin position="16"/>
        <end position="34"/>
    </location>
</feature>
<evidence type="ECO:0000313" key="2">
    <source>
        <dbReference type="EMBL" id="SMC22519.1"/>
    </source>
</evidence>
<proteinExistence type="predicted"/>
<gene>
    <name evidence="2" type="ORF">SAMN02746041_01500</name>
</gene>
<dbReference type="RefSeq" id="WP_084057251.1">
    <property type="nucleotide sequence ID" value="NZ_FWXF01000006.1"/>
</dbReference>
<evidence type="ECO:0000313" key="3">
    <source>
        <dbReference type="Proteomes" id="UP000192783"/>
    </source>
</evidence>
<keyword evidence="3" id="KW-1185">Reference proteome</keyword>
<name>A0A1W1XF21_9BACT</name>
<organism evidence="2 3">
    <name type="scientific">Desulfacinum hydrothermale DSM 13146</name>
    <dbReference type="NCBI Taxonomy" id="1121390"/>
    <lineage>
        <taxon>Bacteria</taxon>
        <taxon>Pseudomonadati</taxon>
        <taxon>Thermodesulfobacteriota</taxon>
        <taxon>Syntrophobacteria</taxon>
        <taxon>Syntrophobacterales</taxon>
        <taxon>Syntrophobacteraceae</taxon>
        <taxon>Desulfacinum</taxon>
    </lineage>
</organism>
<sequence length="61" mass="6407">MHPRGHPETPGRAERLAVWGVLALLLAVAVGVWVRQFHADPFLSATALPPSPGEASGPSPM</sequence>
<dbReference type="AlphaFoldDB" id="A0A1W1XF21"/>
<dbReference type="STRING" id="1121390.SAMN02746041_01500"/>
<dbReference type="Proteomes" id="UP000192783">
    <property type="component" value="Unassembled WGS sequence"/>
</dbReference>
<dbReference type="EMBL" id="FWXF01000006">
    <property type="protein sequence ID" value="SMC22519.1"/>
    <property type="molecule type" value="Genomic_DNA"/>
</dbReference>
<keyword evidence="1" id="KW-0812">Transmembrane</keyword>
<reference evidence="2 3" key="1">
    <citation type="submission" date="2017-04" db="EMBL/GenBank/DDBJ databases">
        <authorList>
            <person name="Afonso C.L."/>
            <person name="Miller P.J."/>
            <person name="Scott M.A."/>
            <person name="Spackman E."/>
            <person name="Goraichik I."/>
            <person name="Dimitrov K.M."/>
            <person name="Suarez D.L."/>
            <person name="Swayne D.E."/>
        </authorList>
    </citation>
    <scope>NUCLEOTIDE SEQUENCE [LARGE SCALE GENOMIC DNA]</scope>
    <source>
        <strain evidence="2 3">DSM 13146</strain>
    </source>
</reference>
<evidence type="ECO:0000256" key="1">
    <source>
        <dbReference type="SAM" id="Phobius"/>
    </source>
</evidence>